<reference evidence="1 2" key="1">
    <citation type="submission" date="2017-12" db="EMBL/GenBank/DDBJ databases">
        <authorList>
            <person name="Hurst M.R.H."/>
        </authorList>
    </citation>
    <scope>NUCLEOTIDE SEQUENCE [LARGE SCALE GENOMIC DNA]</scope>
    <source>
        <strain evidence="1 2">TH11417</strain>
    </source>
</reference>
<gene>
    <name evidence="1" type="ORF">C0J00_07135</name>
</gene>
<dbReference type="EMBL" id="CP025536">
    <property type="protein sequence ID" value="AUW96905.1"/>
    <property type="molecule type" value="Genomic_DNA"/>
</dbReference>
<dbReference type="Proteomes" id="UP000238956">
    <property type="component" value="Chromosome"/>
</dbReference>
<keyword evidence="2" id="KW-1185">Reference proteome</keyword>
<protein>
    <submittedName>
        <fullName evidence="1">Role in replication</fullName>
    </submittedName>
</protein>
<organism evidence="1 2">
    <name type="scientific">Streptococcus pluranimalium</name>
    <dbReference type="NCBI Taxonomy" id="82348"/>
    <lineage>
        <taxon>Bacteria</taxon>
        <taxon>Bacillati</taxon>
        <taxon>Bacillota</taxon>
        <taxon>Bacilli</taxon>
        <taxon>Lactobacillales</taxon>
        <taxon>Streptococcaceae</taxon>
        <taxon>Streptococcus</taxon>
    </lineage>
</organism>
<evidence type="ECO:0000313" key="2">
    <source>
        <dbReference type="Proteomes" id="UP000238956"/>
    </source>
</evidence>
<sequence length="103" mass="11641">MTVLYRNEPVVVWQVNRIAPYPDWVQEAFDKNIIVWVDDHVRILMAALQPSALENAKTGAVGTMAGGFGGYGMYVLAYPGDYLDVSNHRVVSEKTFQKEYNMI</sequence>
<accession>A0A2L0D527</accession>
<dbReference type="OrthoDB" id="2146302at2"/>
<proteinExistence type="predicted"/>
<dbReference type="GeneID" id="98393682"/>
<reference evidence="1 2" key="2">
    <citation type="submission" date="2018-02" db="EMBL/GenBank/DDBJ databases">
        <title>Whole genome sequencing analysis of Streptococcus pluranimalium isolated from cattle infected mastitis in China.</title>
        <authorList>
            <person name="Zhang J.-R."/>
            <person name="Hu G.-Z."/>
        </authorList>
    </citation>
    <scope>NUCLEOTIDE SEQUENCE [LARGE SCALE GENOMIC DNA]</scope>
    <source>
        <strain evidence="1 2">TH11417</strain>
    </source>
</reference>
<dbReference type="KEGG" id="splr:C0J00_07135"/>
<evidence type="ECO:0000313" key="1">
    <source>
        <dbReference type="EMBL" id="AUW96905.1"/>
    </source>
</evidence>
<dbReference type="AlphaFoldDB" id="A0A2L0D527"/>
<dbReference type="RefSeq" id="WP_104968227.1">
    <property type="nucleotide sequence ID" value="NZ_CP025536.1"/>
</dbReference>
<name>A0A2L0D527_9STRE</name>